<protein>
    <submittedName>
        <fullName evidence="3">Ankyrin</fullName>
    </submittedName>
</protein>
<dbReference type="SMART" id="SM00248">
    <property type="entry name" value="ANK"/>
    <property type="match status" value="3"/>
</dbReference>
<dbReference type="PROSITE" id="PS50088">
    <property type="entry name" value="ANK_REPEAT"/>
    <property type="match status" value="2"/>
</dbReference>
<dbReference type="SUPFAM" id="SSF48403">
    <property type="entry name" value="Ankyrin repeat"/>
    <property type="match status" value="1"/>
</dbReference>
<feature type="compositionally biased region" description="Polar residues" evidence="2">
    <location>
        <begin position="439"/>
        <end position="463"/>
    </location>
</feature>
<evidence type="ECO:0000256" key="2">
    <source>
        <dbReference type="SAM" id="MobiDB-lite"/>
    </source>
</evidence>
<keyword evidence="1" id="KW-0040">ANK repeat</keyword>
<dbReference type="PANTHER" id="PTHR24133:SF40">
    <property type="entry name" value="ANKYRIN REPEAT DOMAIN 44"/>
    <property type="match status" value="1"/>
</dbReference>
<dbReference type="OrthoDB" id="341259at2759"/>
<evidence type="ECO:0000256" key="1">
    <source>
        <dbReference type="PROSITE-ProRule" id="PRU00023"/>
    </source>
</evidence>
<dbReference type="Proteomes" id="UP000298030">
    <property type="component" value="Unassembled WGS sequence"/>
</dbReference>
<feature type="compositionally biased region" description="Low complexity" evidence="2">
    <location>
        <begin position="367"/>
        <end position="385"/>
    </location>
</feature>
<feature type="region of interest" description="Disordered" evidence="2">
    <location>
        <begin position="231"/>
        <end position="350"/>
    </location>
</feature>
<dbReference type="STRING" id="71717.A0A4Y7TNT8"/>
<dbReference type="EMBL" id="QPFP01000007">
    <property type="protein sequence ID" value="TEB35621.1"/>
    <property type="molecule type" value="Genomic_DNA"/>
</dbReference>
<dbReference type="AlphaFoldDB" id="A0A4Y7TNT8"/>
<keyword evidence="4" id="KW-1185">Reference proteome</keyword>
<proteinExistence type="predicted"/>
<feature type="compositionally biased region" description="Low complexity" evidence="2">
    <location>
        <begin position="286"/>
        <end position="304"/>
    </location>
</feature>
<dbReference type="InterPro" id="IPR052391">
    <property type="entry name" value="E3_Ligase-Neurotoxin"/>
</dbReference>
<feature type="region of interest" description="Disordered" evidence="2">
    <location>
        <begin position="504"/>
        <end position="561"/>
    </location>
</feature>
<dbReference type="PRINTS" id="PR01415">
    <property type="entry name" value="ANKYRIN"/>
</dbReference>
<comment type="caution">
    <text evidence="3">The sequence shown here is derived from an EMBL/GenBank/DDBJ whole genome shotgun (WGS) entry which is preliminary data.</text>
</comment>
<feature type="compositionally biased region" description="Low complexity" evidence="2">
    <location>
        <begin position="263"/>
        <end position="277"/>
    </location>
</feature>
<dbReference type="PROSITE" id="PS50297">
    <property type="entry name" value="ANK_REP_REGION"/>
    <property type="match status" value="2"/>
</dbReference>
<reference evidence="3 4" key="1">
    <citation type="journal article" date="2019" name="Nat. Ecol. Evol.">
        <title>Megaphylogeny resolves global patterns of mushroom evolution.</title>
        <authorList>
            <person name="Varga T."/>
            <person name="Krizsan K."/>
            <person name="Foldi C."/>
            <person name="Dima B."/>
            <person name="Sanchez-Garcia M."/>
            <person name="Sanchez-Ramirez S."/>
            <person name="Szollosi G.J."/>
            <person name="Szarkandi J.G."/>
            <person name="Papp V."/>
            <person name="Albert L."/>
            <person name="Andreopoulos W."/>
            <person name="Angelini C."/>
            <person name="Antonin V."/>
            <person name="Barry K.W."/>
            <person name="Bougher N.L."/>
            <person name="Buchanan P."/>
            <person name="Buyck B."/>
            <person name="Bense V."/>
            <person name="Catcheside P."/>
            <person name="Chovatia M."/>
            <person name="Cooper J."/>
            <person name="Damon W."/>
            <person name="Desjardin D."/>
            <person name="Finy P."/>
            <person name="Geml J."/>
            <person name="Haridas S."/>
            <person name="Hughes K."/>
            <person name="Justo A."/>
            <person name="Karasinski D."/>
            <person name="Kautmanova I."/>
            <person name="Kiss B."/>
            <person name="Kocsube S."/>
            <person name="Kotiranta H."/>
            <person name="LaButti K.M."/>
            <person name="Lechner B.E."/>
            <person name="Liimatainen K."/>
            <person name="Lipzen A."/>
            <person name="Lukacs Z."/>
            <person name="Mihaltcheva S."/>
            <person name="Morgado L.N."/>
            <person name="Niskanen T."/>
            <person name="Noordeloos M.E."/>
            <person name="Ohm R.A."/>
            <person name="Ortiz-Santana B."/>
            <person name="Ovrebo C."/>
            <person name="Racz N."/>
            <person name="Riley R."/>
            <person name="Savchenko A."/>
            <person name="Shiryaev A."/>
            <person name="Soop K."/>
            <person name="Spirin V."/>
            <person name="Szebenyi C."/>
            <person name="Tomsovsky M."/>
            <person name="Tulloss R.E."/>
            <person name="Uehling J."/>
            <person name="Grigoriev I.V."/>
            <person name="Vagvolgyi C."/>
            <person name="Papp T."/>
            <person name="Martin F.M."/>
            <person name="Miettinen O."/>
            <person name="Hibbett D.S."/>
            <person name="Nagy L.G."/>
        </authorList>
    </citation>
    <scope>NUCLEOTIDE SEQUENCE [LARGE SCALE GENOMIC DNA]</scope>
    <source>
        <strain evidence="3 4">FP101781</strain>
    </source>
</reference>
<gene>
    <name evidence="3" type="ORF">FA13DRAFT_1728463</name>
</gene>
<dbReference type="InterPro" id="IPR002110">
    <property type="entry name" value="Ankyrin_rpt"/>
</dbReference>
<feature type="compositionally biased region" description="Polar residues" evidence="2">
    <location>
        <begin position="516"/>
        <end position="526"/>
    </location>
</feature>
<organism evidence="3 4">
    <name type="scientific">Coprinellus micaceus</name>
    <name type="common">Glistening ink-cap mushroom</name>
    <name type="synonym">Coprinus micaceus</name>
    <dbReference type="NCBI Taxonomy" id="71717"/>
    <lineage>
        <taxon>Eukaryota</taxon>
        <taxon>Fungi</taxon>
        <taxon>Dikarya</taxon>
        <taxon>Basidiomycota</taxon>
        <taxon>Agaricomycotina</taxon>
        <taxon>Agaricomycetes</taxon>
        <taxon>Agaricomycetidae</taxon>
        <taxon>Agaricales</taxon>
        <taxon>Agaricineae</taxon>
        <taxon>Psathyrellaceae</taxon>
        <taxon>Coprinellus</taxon>
    </lineage>
</organism>
<evidence type="ECO:0000313" key="3">
    <source>
        <dbReference type="EMBL" id="TEB35621.1"/>
    </source>
</evidence>
<dbReference type="PANTHER" id="PTHR24133">
    <property type="entry name" value="ANKYRIN DOMAIN-CONTAINING"/>
    <property type="match status" value="1"/>
</dbReference>
<feature type="compositionally biased region" description="Basic and acidic residues" evidence="2">
    <location>
        <begin position="397"/>
        <end position="409"/>
    </location>
</feature>
<feature type="region of interest" description="Disordered" evidence="2">
    <location>
        <begin position="366"/>
        <end position="473"/>
    </location>
</feature>
<sequence>MAEKDPTERLRRAVKENNLFLVKRLIQRTDMRNTDVAPRKYTSLAWAAVLGHEETFEYLLSVEHDDHELSKDYENNTILMLLADHRPPPPDPYASTSTSPDSTGAFLRMARLYYDRYHWTLDWSNIHGKTALHIAALRGNEELVRMLCDLGADVDLADNLGNTPLHFASAWGHVPIVQLLIERGCQYTVKNNEGFTALDYAYSFSTREALQETVRLQFEANKKQRQRVFAQAAARGTEWGRTSPIPIPPPVPAKDRGAVPRLRSGSGTSRTTATSDSGDIDGHQLSSSIAASSSPSRPSTGSGSVFLNQSRNGHHATTPSSSSSLNPKNGLLAPGPPQPSHTGASLSPVANRMRERDADAMEKYLLRNRSGSSSTDNRSLTSSTNGSAQPSATLPPHGEDYFPHQDQDHLSGSMTPRRLRPSYSAAQLRTPYDSGGGMSNHSTPQAESRSRAGTNPSIQQGRSGVTPLNLSRSSSISNSLKSIISPDRAVYHEPQSYMGPPSQYAQFPEPPLHSEALNTPTVPTTSSRRKALHILGKPLAGFDSSGSSHRRGMSATSVRGS</sequence>
<dbReference type="Gene3D" id="1.25.40.20">
    <property type="entry name" value="Ankyrin repeat-containing domain"/>
    <property type="match status" value="2"/>
</dbReference>
<dbReference type="InterPro" id="IPR036770">
    <property type="entry name" value="Ankyrin_rpt-contain_sf"/>
</dbReference>
<dbReference type="Pfam" id="PF12796">
    <property type="entry name" value="Ank_2"/>
    <property type="match status" value="2"/>
</dbReference>
<feature type="repeat" description="ANK" evidence="1">
    <location>
        <begin position="160"/>
        <end position="192"/>
    </location>
</feature>
<accession>A0A4Y7TNT8</accession>
<name>A0A4Y7TNT8_COPMI</name>
<feature type="repeat" description="ANK" evidence="1">
    <location>
        <begin position="127"/>
        <end position="159"/>
    </location>
</feature>
<evidence type="ECO:0000313" key="4">
    <source>
        <dbReference type="Proteomes" id="UP000298030"/>
    </source>
</evidence>
<feature type="compositionally biased region" description="Polar residues" evidence="2">
    <location>
        <begin position="305"/>
        <end position="327"/>
    </location>
</feature>